<feature type="transmembrane region" description="Helical" evidence="6">
    <location>
        <begin position="710"/>
        <end position="730"/>
    </location>
</feature>
<protein>
    <recommendedName>
        <fullName evidence="7">Phospholipid/glycerol acyltransferase domain-containing protein</fullName>
    </recommendedName>
</protein>
<dbReference type="CDD" id="cd07989">
    <property type="entry name" value="LPLAT_AGPAT-like"/>
    <property type="match status" value="1"/>
</dbReference>
<keyword evidence="5 6" id="KW-0472">Membrane</keyword>
<dbReference type="EMBL" id="FQYU01000001">
    <property type="protein sequence ID" value="SHI61169.1"/>
    <property type="molecule type" value="Genomic_DNA"/>
</dbReference>
<dbReference type="SMART" id="SM00563">
    <property type="entry name" value="PlsC"/>
    <property type="match status" value="1"/>
</dbReference>
<feature type="transmembrane region" description="Helical" evidence="6">
    <location>
        <begin position="816"/>
        <end position="842"/>
    </location>
</feature>
<dbReference type="OrthoDB" id="9803035at2"/>
<dbReference type="GO" id="GO:0016746">
    <property type="term" value="F:acyltransferase activity"/>
    <property type="evidence" value="ECO:0007669"/>
    <property type="project" value="InterPro"/>
</dbReference>
<feature type="transmembrane region" description="Helical" evidence="6">
    <location>
        <begin position="751"/>
        <end position="769"/>
    </location>
</feature>
<dbReference type="Proteomes" id="UP000184543">
    <property type="component" value="Unassembled WGS sequence"/>
</dbReference>
<feature type="transmembrane region" description="Helical" evidence="6">
    <location>
        <begin position="781"/>
        <end position="804"/>
    </location>
</feature>
<evidence type="ECO:0000256" key="6">
    <source>
        <dbReference type="SAM" id="Phobius"/>
    </source>
</evidence>
<evidence type="ECO:0000256" key="1">
    <source>
        <dbReference type="ARBA" id="ARBA00004651"/>
    </source>
</evidence>
<organism evidence="8 9">
    <name type="scientific">Pseudozobellia thermophila</name>
    <dbReference type="NCBI Taxonomy" id="192903"/>
    <lineage>
        <taxon>Bacteria</taxon>
        <taxon>Pseudomonadati</taxon>
        <taxon>Bacteroidota</taxon>
        <taxon>Flavobacteriia</taxon>
        <taxon>Flavobacteriales</taxon>
        <taxon>Flavobacteriaceae</taxon>
        <taxon>Pseudozobellia</taxon>
    </lineage>
</organism>
<dbReference type="Pfam" id="PF01553">
    <property type="entry name" value="Acyltransferase"/>
    <property type="match status" value="1"/>
</dbReference>
<feature type="transmembrane region" description="Helical" evidence="6">
    <location>
        <begin position="387"/>
        <end position="410"/>
    </location>
</feature>
<evidence type="ECO:0000256" key="5">
    <source>
        <dbReference type="ARBA" id="ARBA00023136"/>
    </source>
</evidence>
<dbReference type="STRING" id="192903.SAMN04488513_101786"/>
<keyword evidence="4 6" id="KW-1133">Transmembrane helix</keyword>
<dbReference type="InterPro" id="IPR050545">
    <property type="entry name" value="Mycobact_MmpL"/>
</dbReference>
<dbReference type="AlphaFoldDB" id="A0A1M6CJL9"/>
<evidence type="ECO:0000256" key="2">
    <source>
        <dbReference type="ARBA" id="ARBA00022475"/>
    </source>
</evidence>
<gene>
    <name evidence="8" type="ORF">SAMN04488513_101786</name>
</gene>
<evidence type="ECO:0000313" key="8">
    <source>
        <dbReference type="EMBL" id="SHI61169.1"/>
    </source>
</evidence>
<evidence type="ECO:0000256" key="3">
    <source>
        <dbReference type="ARBA" id="ARBA00022692"/>
    </source>
</evidence>
<reference evidence="9" key="1">
    <citation type="submission" date="2016-11" db="EMBL/GenBank/DDBJ databases">
        <authorList>
            <person name="Varghese N."/>
            <person name="Submissions S."/>
        </authorList>
    </citation>
    <scope>NUCLEOTIDE SEQUENCE [LARGE SCALE GENOMIC DNA]</scope>
    <source>
        <strain evidence="9">DSM 19858</strain>
    </source>
</reference>
<feature type="transmembrane region" description="Helical" evidence="6">
    <location>
        <begin position="295"/>
        <end position="315"/>
    </location>
</feature>
<feature type="domain" description="Phospholipid/glycerol acyltransferase" evidence="7">
    <location>
        <begin position="890"/>
        <end position="999"/>
    </location>
</feature>
<dbReference type="SUPFAM" id="SSF82866">
    <property type="entry name" value="Multidrug efflux transporter AcrB transmembrane domain"/>
    <property type="match status" value="2"/>
</dbReference>
<evidence type="ECO:0000313" key="9">
    <source>
        <dbReference type="Proteomes" id="UP000184543"/>
    </source>
</evidence>
<keyword evidence="2" id="KW-1003">Cell membrane</keyword>
<dbReference type="SUPFAM" id="SSF69593">
    <property type="entry name" value="Glycerol-3-phosphate (1)-acyltransferase"/>
    <property type="match status" value="1"/>
</dbReference>
<dbReference type="InterPro" id="IPR004869">
    <property type="entry name" value="MMPL_dom"/>
</dbReference>
<feature type="transmembrane region" description="Helical" evidence="6">
    <location>
        <begin position="321"/>
        <end position="339"/>
    </location>
</feature>
<keyword evidence="9" id="KW-1185">Reference proteome</keyword>
<dbReference type="Gene3D" id="1.20.1640.10">
    <property type="entry name" value="Multidrug efflux transporter AcrB transmembrane domain"/>
    <property type="match status" value="2"/>
</dbReference>
<dbReference type="InterPro" id="IPR002123">
    <property type="entry name" value="Plipid/glycerol_acylTrfase"/>
</dbReference>
<dbReference type="GO" id="GO:0005886">
    <property type="term" value="C:plasma membrane"/>
    <property type="evidence" value="ECO:0007669"/>
    <property type="project" value="UniProtKB-SubCell"/>
</dbReference>
<proteinExistence type="predicted"/>
<feature type="transmembrane region" description="Helical" evidence="6">
    <location>
        <begin position="269"/>
        <end position="288"/>
    </location>
</feature>
<evidence type="ECO:0000259" key="7">
    <source>
        <dbReference type="SMART" id="SM00563"/>
    </source>
</evidence>
<dbReference type="RefSeq" id="WP_072988777.1">
    <property type="nucleotide sequence ID" value="NZ_FQYU01000001.1"/>
</dbReference>
<keyword evidence="3 6" id="KW-0812">Transmembrane</keyword>
<evidence type="ECO:0000256" key="4">
    <source>
        <dbReference type="ARBA" id="ARBA00022989"/>
    </source>
</evidence>
<feature type="transmembrane region" description="Helical" evidence="6">
    <location>
        <begin position="436"/>
        <end position="452"/>
    </location>
</feature>
<dbReference type="PANTHER" id="PTHR33406:SF13">
    <property type="entry name" value="MEMBRANE PROTEIN YDFJ"/>
    <property type="match status" value="1"/>
</dbReference>
<name>A0A1M6CJL9_9FLAO</name>
<sequence>MGDFFFSTYSWIAKRRWLALAGFLVLLLGLATTVGRIEFDDDISSLIPVTEETKRVQELLKSITFTDKIVVNIRKRENGTTEGLIQYATAFLDSIQSRQGTYIKDIQGKIGDDVLQNTLDLVYDHLPLFLEAEDYETIQRKLTKDSIAAITKSNYRTLISPTGIVAKKTIVKDPLGISFMGLKKLQKLGFGDGFKIKDGFLLDKDEHNILLFITPKFGSNETNKNLPFSEALYDIQAHLNQKYANAVESEYFGAALSAVSNATQIKRDIQFTVSIAMTLLIILLMVFYRKVALPLILFAPAFFGGLLALAVLCLVRAKISAISLGIGSVLIGVTLDYGLHILTHLREGNSIKSVYREVAPAVLMSSLTTASAFLCLLFLDSQALQDLGIFAAVSVSGASCFALLFIPLVYRPKKAILAKPTLLDRLAAYEFHRSKWAISGLAAIFIISIFTYKKVLFNKDIAKLNYETQALIDARQRLEKLTDMGSKSIYLATFGNKLQEVLLQNDSIYRKLERLKENGQVVSFGSIGTLAKSDRSQEKEIEAWKTFWSAQKVAALKKNLIESGKELGFKENTFRQFYALLEKEFSPLGLDDLTNVRALSIDDYVVSDGNGTTITSLVKVRDSAMGRVRAQFEQMPNTLLIDRQQVNETFLGNLKNDFNELLGYSLIAVLLILYLFYRSFVLTLITAVPIFLTWFFTVGIMGLLHLEFNIFNIIICSFIFGLGVDYSIFITNGLLTEYRLGEKALATHKTSIILSVITTIAGVGVLIFAKHPVLYTISSVSLIGILCAALTAFIVQPLLFRLFIGDRTKRPIQPRILLHSLFSFAYFDLGGLLLSVYAWIYLKLDPKAYLKPHYRLHKVTSLFMKSVLYTNPFTAKKIINPDRETFEKPALLIANHSSFLDILVMGMLHPKLIYLVKDHVYNSKTIGSAARLSGAYPVSGGIENSEAYLRQKLEQGFSIIAFPEGSRSTSNKVGRFHKGAFYLAQQFDLDILPVMIHGGSEVSPKGSFIIRDGSLSAKILHRVPPGDKRFGATYSQRAKQFGTYFRAEFRKFRKEMEPASYWHKTLLENFRYKGPHIYKRVRDDLGRRGSDYHQLAHTLGEKDRIAYISENNVHLPLLLALDSIDRKIFAYVEDPEARAILSNHYLTHRYSKITVLDTDEKALTETVEVLLVESKHIEHKAVTDKKLAEIAILIVINEGKRPSNLPGFTVLLQNDTFIMFKRNT</sequence>
<comment type="subcellular location">
    <subcellularLocation>
        <location evidence="1">Cell membrane</location>
        <topology evidence="1">Multi-pass membrane protein</topology>
    </subcellularLocation>
</comment>
<dbReference type="PANTHER" id="PTHR33406">
    <property type="entry name" value="MEMBRANE PROTEIN MJ1562-RELATED"/>
    <property type="match status" value="1"/>
</dbReference>
<feature type="transmembrane region" description="Helical" evidence="6">
    <location>
        <begin position="684"/>
        <end position="704"/>
    </location>
</feature>
<dbReference type="Pfam" id="PF03176">
    <property type="entry name" value="MMPL"/>
    <property type="match status" value="2"/>
</dbReference>
<feature type="transmembrane region" description="Helical" evidence="6">
    <location>
        <begin position="360"/>
        <end position="381"/>
    </location>
</feature>
<accession>A0A1M6CJL9</accession>